<evidence type="ECO:0000313" key="8">
    <source>
        <dbReference type="Proteomes" id="UP000010878"/>
    </source>
</evidence>
<feature type="transmembrane region" description="Helical" evidence="5">
    <location>
        <begin position="110"/>
        <end position="128"/>
    </location>
</feature>
<proteinExistence type="predicted"/>
<feature type="domain" description="O-antigen ligase-related" evidence="6">
    <location>
        <begin position="287"/>
        <end position="416"/>
    </location>
</feature>
<feature type="transmembrane region" description="Helical" evidence="5">
    <location>
        <begin position="433"/>
        <end position="450"/>
    </location>
</feature>
<evidence type="ECO:0000256" key="4">
    <source>
        <dbReference type="ARBA" id="ARBA00023136"/>
    </source>
</evidence>
<dbReference type="RefSeq" id="WP_015322460.1">
    <property type="nucleotide sequence ID" value="NC_019974.1"/>
</dbReference>
<dbReference type="PANTHER" id="PTHR37422">
    <property type="entry name" value="TEICHURONIC ACID BIOSYNTHESIS PROTEIN TUAE"/>
    <property type="match status" value="1"/>
</dbReference>
<dbReference type="GO" id="GO:0016020">
    <property type="term" value="C:membrane"/>
    <property type="evidence" value="ECO:0007669"/>
    <property type="project" value="UniProtKB-SubCell"/>
</dbReference>
<feature type="transmembrane region" description="Helical" evidence="5">
    <location>
        <begin position="192"/>
        <end position="213"/>
    </location>
</feature>
<keyword evidence="3 5" id="KW-1133">Transmembrane helix</keyword>
<dbReference type="OrthoDB" id="199246at2157"/>
<feature type="transmembrane region" description="Helical" evidence="5">
    <location>
        <begin position="403"/>
        <end position="426"/>
    </location>
</feature>
<keyword evidence="8" id="KW-1185">Reference proteome</keyword>
<feature type="transmembrane region" description="Helical" evidence="5">
    <location>
        <begin position="167"/>
        <end position="185"/>
    </location>
</feature>
<dbReference type="Proteomes" id="UP000010878">
    <property type="component" value="Chromosome"/>
</dbReference>
<dbReference type="KEGG" id="nou:Natoc_3284"/>
<feature type="transmembrane region" description="Helical" evidence="5">
    <location>
        <begin position="140"/>
        <end position="161"/>
    </location>
</feature>
<protein>
    <submittedName>
        <fullName evidence="7">Lipid A core-O-antigen ligase-like enyme</fullName>
    </submittedName>
</protein>
<feature type="transmembrane region" description="Helical" evidence="5">
    <location>
        <begin position="47"/>
        <end position="68"/>
    </location>
</feature>
<dbReference type="GeneID" id="14403671"/>
<dbReference type="HOGENOM" id="CLU_565775_0_0_2"/>
<sequence>MSTAERDPTTALAERIGGERIGHGVIYGLVALYLLLVVVAHTTGAVLAWQLSVAAVVLGAILGIRLAVNAVRERRPRQAAIRSALGVVVAVAIVGLLYQTSSPGFGPGSSRVLAIVLAVALVLAYVLVVSDVRQFTAVQWVAVGCFAVLTALYLAHTLAFVPSSTQSRWPVWAAVVMGTSLVVIPRLLPERVFLWFLSGLAAVVVVLGLPTYLVGDYTLWLFDVGRYTASSPSVPGFDPDILTLQSIFPNPNGLGLLSFAGFVAAVVETHRLAVARRPLGASAASVLAVVCGLGLFLSNARAAMLAAAVATAIYGAFAVGGRDAVPIAVGASVLAVVGVLGAMAAGAVGISASGRFELWAASLHAVQDGPLLFGHGSGPASTVIEPYLPGEGAPTPHNSYLTVLVQTGLVGALAYIGLVSGSVAAATLDYSRIDIGMLALAVGWAIHQFFESYTLFDWSVGAVLATVAIGYLLFGERTEPPR</sequence>
<organism evidence="7 8">
    <name type="scientific">Natronococcus occultus SP4</name>
    <dbReference type="NCBI Taxonomy" id="694430"/>
    <lineage>
        <taxon>Archaea</taxon>
        <taxon>Methanobacteriati</taxon>
        <taxon>Methanobacteriota</taxon>
        <taxon>Stenosarchaea group</taxon>
        <taxon>Halobacteria</taxon>
        <taxon>Halobacteriales</taxon>
        <taxon>Natrialbaceae</taxon>
        <taxon>Natronococcus</taxon>
    </lineage>
</organism>
<dbReference type="PANTHER" id="PTHR37422:SF13">
    <property type="entry name" value="LIPOPOLYSACCHARIDE BIOSYNTHESIS PROTEIN PA4999-RELATED"/>
    <property type="match status" value="1"/>
</dbReference>
<dbReference type="InterPro" id="IPR007016">
    <property type="entry name" value="O-antigen_ligase-rel_domated"/>
</dbReference>
<dbReference type="eggNOG" id="arCOG08190">
    <property type="taxonomic scope" value="Archaea"/>
</dbReference>
<feature type="transmembrane region" description="Helical" evidence="5">
    <location>
        <begin position="456"/>
        <end position="474"/>
    </location>
</feature>
<feature type="transmembrane region" description="Helical" evidence="5">
    <location>
        <begin position="303"/>
        <end position="320"/>
    </location>
</feature>
<evidence type="ECO:0000256" key="1">
    <source>
        <dbReference type="ARBA" id="ARBA00004141"/>
    </source>
</evidence>
<feature type="transmembrane region" description="Helical" evidence="5">
    <location>
        <begin position="80"/>
        <end position="98"/>
    </location>
</feature>
<feature type="transmembrane region" description="Helical" evidence="5">
    <location>
        <begin position="279"/>
        <end position="297"/>
    </location>
</feature>
<dbReference type="AlphaFoldDB" id="L0K1Y9"/>
<dbReference type="InterPro" id="IPR051533">
    <property type="entry name" value="WaaL-like"/>
</dbReference>
<accession>L0K1Y9</accession>
<feature type="transmembrane region" description="Helical" evidence="5">
    <location>
        <begin position="247"/>
        <end position="267"/>
    </location>
</feature>
<comment type="subcellular location">
    <subcellularLocation>
        <location evidence="1">Membrane</location>
        <topology evidence="1">Multi-pass membrane protein</topology>
    </subcellularLocation>
</comment>
<dbReference type="Pfam" id="PF04932">
    <property type="entry name" value="Wzy_C"/>
    <property type="match status" value="1"/>
</dbReference>
<dbReference type="EMBL" id="CP003929">
    <property type="protein sequence ID" value="AGB39021.1"/>
    <property type="molecule type" value="Genomic_DNA"/>
</dbReference>
<keyword evidence="2 5" id="KW-0812">Transmembrane</keyword>
<evidence type="ECO:0000256" key="5">
    <source>
        <dbReference type="SAM" id="Phobius"/>
    </source>
</evidence>
<dbReference type="STRING" id="694430.Natoc_3284"/>
<dbReference type="GO" id="GO:0016874">
    <property type="term" value="F:ligase activity"/>
    <property type="evidence" value="ECO:0007669"/>
    <property type="project" value="UniProtKB-KW"/>
</dbReference>
<keyword evidence="4 5" id="KW-0472">Membrane</keyword>
<gene>
    <name evidence="7" type="ORF">Natoc_3284</name>
</gene>
<keyword evidence="7" id="KW-0436">Ligase</keyword>
<feature type="transmembrane region" description="Helical" evidence="5">
    <location>
        <begin position="327"/>
        <end position="350"/>
    </location>
</feature>
<name>L0K1Y9_9EURY</name>
<reference evidence="7 8" key="1">
    <citation type="submission" date="2012-11" db="EMBL/GenBank/DDBJ databases">
        <title>FINISHED of Natronococcus occultus SP4, DSM 3396.</title>
        <authorList>
            <consortium name="DOE Joint Genome Institute"/>
            <person name="Eisen J."/>
            <person name="Huntemann M."/>
            <person name="Wei C.-L."/>
            <person name="Han J."/>
            <person name="Detter J.C."/>
            <person name="Han C."/>
            <person name="Tapia R."/>
            <person name="Chen A."/>
            <person name="Kyrpides N."/>
            <person name="Mavromatis K."/>
            <person name="Markowitz V."/>
            <person name="Szeto E."/>
            <person name="Ivanova N."/>
            <person name="Mikhailova N."/>
            <person name="Ovchinnikova G."/>
            <person name="Pagani I."/>
            <person name="Pati A."/>
            <person name="Goodwin L."/>
            <person name="Nordberg H.P."/>
            <person name="Cantor M.N."/>
            <person name="Hua S.X."/>
            <person name="Woyke T."/>
            <person name="Eisen J."/>
            <person name="Klenk H.-P."/>
            <person name="Klenk H.-P."/>
        </authorList>
    </citation>
    <scope>NUCLEOTIDE SEQUENCE [LARGE SCALE GENOMIC DNA]</scope>
    <source>
        <strain evidence="7 8">SP4</strain>
    </source>
</reference>
<feature type="transmembrane region" description="Helical" evidence="5">
    <location>
        <begin position="21"/>
        <end position="41"/>
    </location>
</feature>
<evidence type="ECO:0000313" key="7">
    <source>
        <dbReference type="EMBL" id="AGB39021.1"/>
    </source>
</evidence>
<evidence type="ECO:0000259" key="6">
    <source>
        <dbReference type="Pfam" id="PF04932"/>
    </source>
</evidence>
<evidence type="ECO:0000256" key="2">
    <source>
        <dbReference type="ARBA" id="ARBA00022692"/>
    </source>
</evidence>
<evidence type="ECO:0000256" key="3">
    <source>
        <dbReference type="ARBA" id="ARBA00022989"/>
    </source>
</evidence>